<dbReference type="Pfam" id="PF21082">
    <property type="entry name" value="MS_channel_3rd"/>
    <property type="match status" value="1"/>
</dbReference>
<dbReference type="EMBL" id="SWDB01000009">
    <property type="protein sequence ID" value="TKB46307.1"/>
    <property type="molecule type" value="Genomic_DNA"/>
</dbReference>
<feature type="domain" description="Mechanosensitive ion channel MscS C-terminal" evidence="9">
    <location>
        <begin position="195"/>
        <end position="276"/>
    </location>
</feature>
<evidence type="ECO:0000256" key="4">
    <source>
        <dbReference type="ARBA" id="ARBA00022692"/>
    </source>
</evidence>
<evidence type="ECO:0000256" key="7">
    <source>
        <dbReference type="RuleBase" id="RU369025"/>
    </source>
</evidence>
<dbReference type="SUPFAM" id="SSF50182">
    <property type="entry name" value="Sm-like ribonucleoproteins"/>
    <property type="match status" value="1"/>
</dbReference>
<comment type="similarity">
    <text evidence="2 7">Belongs to the MscS (TC 1.A.23) family.</text>
</comment>
<evidence type="ECO:0000256" key="2">
    <source>
        <dbReference type="ARBA" id="ARBA00008017"/>
    </source>
</evidence>
<dbReference type="Proteomes" id="UP000307999">
    <property type="component" value="Unassembled WGS sequence"/>
</dbReference>
<dbReference type="GO" id="GO:0005886">
    <property type="term" value="C:plasma membrane"/>
    <property type="evidence" value="ECO:0007669"/>
    <property type="project" value="UniProtKB-SubCell"/>
</dbReference>
<keyword evidence="3" id="KW-1003">Cell membrane</keyword>
<comment type="caution">
    <text evidence="7">Lacks conserved residue(s) required for the propagation of feature annotation.</text>
</comment>
<dbReference type="RefSeq" id="WP_136734883.1">
    <property type="nucleotide sequence ID" value="NZ_SWDB01000009.1"/>
</dbReference>
<evidence type="ECO:0000256" key="6">
    <source>
        <dbReference type="ARBA" id="ARBA00023136"/>
    </source>
</evidence>
<proteinExistence type="inferred from homology"/>
<dbReference type="InterPro" id="IPR011014">
    <property type="entry name" value="MscS_channel_TM-2"/>
</dbReference>
<dbReference type="Gene3D" id="1.10.287.1260">
    <property type="match status" value="1"/>
</dbReference>
<feature type="domain" description="Mechanosensitive ion channel transmembrane helices 2/3" evidence="10">
    <location>
        <begin position="89"/>
        <end position="121"/>
    </location>
</feature>
<keyword evidence="7" id="KW-0406">Ion transport</keyword>
<dbReference type="InterPro" id="IPR023408">
    <property type="entry name" value="MscS_beta-dom_sf"/>
</dbReference>
<keyword evidence="7" id="KW-0407">Ion channel</keyword>
<dbReference type="Pfam" id="PF00924">
    <property type="entry name" value="MS_channel_2nd"/>
    <property type="match status" value="1"/>
</dbReference>
<organism evidence="11 12">
    <name type="scientific">Thalassotalea mangrovi</name>
    <dbReference type="NCBI Taxonomy" id="2572245"/>
    <lineage>
        <taxon>Bacteria</taxon>
        <taxon>Pseudomonadati</taxon>
        <taxon>Pseudomonadota</taxon>
        <taxon>Gammaproteobacteria</taxon>
        <taxon>Alteromonadales</taxon>
        <taxon>Colwelliaceae</taxon>
        <taxon>Thalassotalea</taxon>
    </lineage>
</organism>
<comment type="caution">
    <text evidence="11">The sequence shown here is derived from an EMBL/GenBank/DDBJ whole genome shotgun (WGS) entry which is preliminary data.</text>
</comment>
<gene>
    <name evidence="11" type="ORF">E8M12_04440</name>
</gene>
<keyword evidence="7" id="KW-0997">Cell inner membrane</keyword>
<keyword evidence="12" id="KW-1185">Reference proteome</keyword>
<dbReference type="PANTHER" id="PTHR30221">
    <property type="entry name" value="SMALL-CONDUCTANCE MECHANOSENSITIVE CHANNEL"/>
    <property type="match status" value="1"/>
</dbReference>
<comment type="function">
    <text evidence="7">Mechanosensitive channel that participates in the regulation of osmotic pressure changes within the cell, opening in response to stretch forces in the membrane lipid bilayer, without the need for other proteins. Contributes to normal resistance to hypoosmotic shock. Forms an ion channel of 1.0 nanosiemens conductance with a slight preference for anions.</text>
</comment>
<dbReference type="InterPro" id="IPR011066">
    <property type="entry name" value="MscS_channel_C_sf"/>
</dbReference>
<accession>A0A4U1B6W4</accession>
<keyword evidence="6 7" id="KW-0472">Membrane</keyword>
<comment type="subcellular location">
    <subcellularLocation>
        <location evidence="7">Cell inner membrane</location>
        <topology evidence="7">Multi-pass membrane protein</topology>
    </subcellularLocation>
    <subcellularLocation>
        <location evidence="1">Cell membrane</location>
        <topology evidence="1">Multi-pass membrane protein</topology>
    </subcellularLocation>
</comment>
<dbReference type="InterPro" id="IPR008910">
    <property type="entry name" value="MSC_TM_helix"/>
</dbReference>
<evidence type="ECO:0000259" key="10">
    <source>
        <dbReference type="Pfam" id="PF21088"/>
    </source>
</evidence>
<dbReference type="PANTHER" id="PTHR30221:SF1">
    <property type="entry name" value="SMALL-CONDUCTANCE MECHANOSENSITIVE CHANNEL"/>
    <property type="match status" value="1"/>
</dbReference>
<dbReference type="GO" id="GO:0008381">
    <property type="term" value="F:mechanosensitive monoatomic ion channel activity"/>
    <property type="evidence" value="ECO:0007669"/>
    <property type="project" value="InterPro"/>
</dbReference>
<dbReference type="SUPFAM" id="SSF82861">
    <property type="entry name" value="Mechanosensitive channel protein MscS (YggB), transmembrane region"/>
    <property type="match status" value="1"/>
</dbReference>
<protein>
    <recommendedName>
        <fullName evidence="7">Small-conductance mechanosensitive channel</fullName>
    </recommendedName>
</protein>
<dbReference type="InterPro" id="IPR006685">
    <property type="entry name" value="MscS_channel_2nd"/>
</dbReference>
<keyword evidence="5 7" id="KW-1133">Transmembrane helix</keyword>
<dbReference type="Pfam" id="PF21088">
    <property type="entry name" value="MS_channel_1st"/>
    <property type="match status" value="1"/>
</dbReference>
<keyword evidence="4 7" id="KW-0812">Transmembrane</keyword>
<evidence type="ECO:0000256" key="3">
    <source>
        <dbReference type="ARBA" id="ARBA00022475"/>
    </source>
</evidence>
<reference evidence="11 12" key="1">
    <citation type="submission" date="2019-04" db="EMBL/GenBank/DDBJ databases">
        <title>Thalassotalea guangxiensis sp. nov., isolated from sediment of the coastal wetland.</title>
        <authorList>
            <person name="Zheng S."/>
            <person name="Zhang D."/>
        </authorList>
    </citation>
    <scope>NUCLEOTIDE SEQUENCE [LARGE SCALE GENOMIC DNA]</scope>
    <source>
        <strain evidence="11 12">ZS-4</strain>
    </source>
</reference>
<dbReference type="Pfam" id="PF05552">
    <property type="entry name" value="MS_channel_1st_1"/>
    <property type="match status" value="1"/>
</dbReference>
<feature type="transmembrane region" description="Helical" evidence="7">
    <location>
        <begin position="36"/>
        <end position="57"/>
    </location>
</feature>
<dbReference type="InterPro" id="IPR049142">
    <property type="entry name" value="MS_channel_1st"/>
</dbReference>
<dbReference type="Gene3D" id="3.30.70.100">
    <property type="match status" value="1"/>
</dbReference>
<dbReference type="OrthoDB" id="9809206at2"/>
<evidence type="ECO:0000259" key="8">
    <source>
        <dbReference type="Pfam" id="PF00924"/>
    </source>
</evidence>
<dbReference type="InterPro" id="IPR006686">
    <property type="entry name" value="MscS_channel_CS"/>
</dbReference>
<dbReference type="InterPro" id="IPR045275">
    <property type="entry name" value="MscS_archaea/bacteria_type"/>
</dbReference>
<dbReference type="Gene3D" id="2.30.30.60">
    <property type="match status" value="1"/>
</dbReference>
<evidence type="ECO:0000313" key="12">
    <source>
        <dbReference type="Proteomes" id="UP000307999"/>
    </source>
</evidence>
<dbReference type="InterPro" id="IPR049278">
    <property type="entry name" value="MS_channel_C"/>
</dbReference>
<feature type="domain" description="Mechanosensitive ion channel MscS" evidence="8">
    <location>
        <begin position="123"/>
        <end position="188"/>
    </location>
</feature>
<evidence type="ECO:0000259" key="9">
    <source>
        <dbReference type="Pfam" id="PF21082"/>
    </source>
</evidence>
<keyword evidence="7" id="KW-0813">Transport</keyword>
<evidence type="ECO:0000256" key="5">
    <source>
        <dbReference type="ARBA" id="ARBA00022989"/>
    </source>
</evidence>
<dbReference type="SUPFAM" id="SSF82689">
    <property type="entry name" value="Mechanosensitive channel protein MscS (YggB), C-terminal domain"/>
    <property type="match status" value="1"/>
</dbReference>
<dbReference type="PROSITE" id="PS01246">
    <property type="entry name" value="UPF0003"/>
    <property type="match status" value="1"/>
</dbReference>
<evidence type="ECO:0000256" key="1">
    <source>
        <dbReference type="ARBA" id="ARBA00004651"/>
    </source>
</evidence>
<feature type="transmembrane region" description="Helical" evidence="7">
    <location>
        <begin position="77"/>
        <end position="100"/>
    </location>
</feature>
<dbReference type="InterPro" id="IPR010920">
    <property type="entry name" value="LSM_dom_sf"/>
</dbReference>
<feature type="transmembrane region" description="Helical" evidence="7">
    <location>
        <begin position="106"/>
        <end position="134"/>
    </location>
</feature>
<sequence length="293" mass="32764">MQKSDQGNAAQEAADKLSLSQVPEFFHKYIDMVVDFTITLVIALVVLRITLWVANSIVRFLNRAMEKREVEITLRKFLLDIIHSILRLICIIIFASMIGIETASLIALLGAAGLAVGLALQGSLSNFAGGILILMYRPFKAGDFIEAQGQSGTVEEIQIFNTVLKTPDNKKVFIPNGMLSNGSLVNYSAENTRRVDFVVSVSYDDSIKLAKQVIGDLLDKEKRILSDKSRTLVVGAHGANSVDLYVRVWVNRPDYWDVYFDFMENIKLAFDENGLTIPYPQQDVYIHQVANKE</sequence>
<name>A0A4U1B6W4_9GAMM</name>
<dbReference type="AlphaFoldDB" id="A0A4U1B6W4"/>
<comment type="subunit">
    <text evidence="7">Homoheptamer.</text>
</comment>
<evidence type="ECO:0000313" key="11">
    <source>
        <dbReference type="EMBL" id="TKB46307.1"/>
    </source>
</evidence>